<dbReference type="EMBL" id="CAADEX010000162">
    <property type="protein sequence ID" value="VFJ66197.1"/>
    <property type="molecule type" value="Genomic_DNA"/>
</dbReference>
<gene>
    <name evidence="1" type="ORF">BECKDK2373B_GA0170837_116210</name>
</gene>
<evidence type="ECO:0008006" key="2">
    <source>
        <dbReference type="Google" id="ProtNLM"/>
    </source>
</evidence>
<name>A0A450TG71_9GAMM</name>
<evidence type="ECO:0000313" key="1">
    <source>
        <dbReference type="EMBL" id="VFJ66197.1"/>
    </source>
</evidence>
<sequence length="136" mass="15537">MCGMSDRGLNPGDIIVFYRTASGGSAWYTSVATTLGVVQSVEINIRDQNHFIALCRKRSVFSDQELVKHWNYSPGNRPFVVNFLYLYSFPTRMNRQALVEGGIIGHEPPRGFEPMTDEQFRRLLEGSHVDRRIIID</sequence>
<organism evidence="1">
    <name type="scientific">Candidatus Kentrum sp. DK</name>
    <dbReference type="NCBI Taxonomy" id="2126562"/>
    <lineage>
        <taxon>Bacteria</taxon>
        <taxon>Pseudomonadati</taxon>
        <taxon>Pseudomonadota</taxon>
        <taxon>Gammaproteobacteria</taxon>
        <taxon>Candidatus Kentrum</taxon>
    </lineage>
</organism>
<accession>A0A450TG71</accession>
<proteinExistence type="predicted"/>
<dbReference type="AlphaFoldDB" id="A0A450TG71"/>
<reference evidence="1" key="1">
    <citation type="submission" date="2019-02" db="EMBL/GenBank/DDBJ databases">
        <authorList>
            <person name="Gruber-Vodicka R. H."/>
            <person name="Seah K. B. B."/>
        </authorList>
    </citation>
    <scope>NUCLEOTIDE SEQUENCE</scope>
    <source>
        <strain evidence="1">BECK_DK47</strain>
    </source>
</reference>
<protein>
    <recommendedName>
        <fullName evidence="2">EVE domain-containing protein</fullName>
    </recommendedName>
</protein>